<evidence type="ECO:0008006" key="2">
    <source>
        <dbReference type="Google" id="ProtNLM"/>
    </source>
</evidence>
<dbReference type="Gene3D" id="3.30.230.120">
    <property type="match status" value="1"/>
</dbReference>
<dbReference type="SUPFAM" id="SSF54211">
    <property type="entry name" value="Ribosomal protein S5 domain 2-like"/>
    <property type="match status" value="1"/>
</dbReference>
<protein>
    <recommendedName>
        <fullName evidence="2">GHMP kinase N-terminal domain-containing protein</fullName>
    </recommendedName>
</protein>
<gene>
    <name evidence="1" type="ORF">LCGC14_2592850</name>
</gene>
<dbReference type="EMBL" id="LAZR01043574">
    <property type="protein sequence ID" value="KKL06754.1"/>
    <property type="molecule type" value="Genomic_DNA"/>
</dbReference>
<proteinExistence type="predicted"/>
<reference evidence="1" key="1">
    <citation type="journal article" date="2015" name="Nature">
        <title>Complex archaea that bridge the gap between prokaryotes and eukaryotes.</title>
        <authorList>
            <person name="Spang A."/>
            <person name="Saw J.H."/>
            <person name="Jorgensen S.L."/>
            <person name="Zaremba-Niedzwiedzka K."/>
            <person name="Martijn J."/>
            <person name="Lind A.E."/>
            <person name="van Eijk R."/>
            <person name="Schleper C."/>
            <person name="Guy L."/>
            <person name="Ettema T.J."/>
        </authorList>
    </citation>
    <scope>NUCLEOTIDE SEQUENCE</scope>
</reference>
<accession>A0A0F9AB53</accession>
<organism evidence="1">
    <name type="scientific">marine sediment metagenome</name>
    <dbReference type="NCBI Taxonomy" id="412755"/>
    <lineage>
        <taxon>unclassified sequences</taxon>
        <taxon>metagenomes</taxon>
        <taxon>ecological metagenomes</taxon>
    </lineage>
</organism>
<sequence>MIISRTPLRASLAGGGTDFHEYYKSGYGAVVSTAINKYIYITVNKMFDDKIRVSYSKTELVDSIDQVQHNI</sequence>
<dbReference type="InterPro" id="IPR020568">
    <property type="entry name" value="Ribosomal_Su5_D2-typ_SF"/>
</dbReference>
<dbReference type="AlphaFoldDB" id="A0A0F9AB53"/>
<feature type="non-terminal residue" evidence="1">
    <location>
        <position position="71"/>
    </location>
</feature>
<evidence type="ECO:0000313" key="1">
    <source>
        <dbReference type="EMBL" id="KKL06754.1"/>
    </source>
</evidence>
<comment type="caution">
    <text evidence="1">The sequence shown here is derived from an EMBL/GenBank/DDBJ whole genome shotgun (WGS) entry which is preliminary data.</text>
</comment>
<name>A0A0F9AB53_9ZZZZ</name>